<gene>
    <name evidence="2" type="ORF">D6D20_04735</name>
</gene>
<feature type="compositionally biased region" description="Basic and acidic residues" evidence="1">
    <location>
        <begin position="367"/>
        <end position="382"/>
    </location>
</feature>
<dbReference type="Proteomes" id="UP000310421">
    <property type="component" value="Unassembled WGS sequence"/>
</dbReference>
<feature type="region of interest" description="Disordered" evidence="1">
    <location>
        <begin position="306"/>
        <end position="382"/>
    </location>
</feature>
<comment type="caution">
    <text evidence="2">The sequence shown here is derived from an EMBL/GenBank/DDBJ whole genome shotgun (WGS) entry which is preliminary data.</text>
</comment>
<proteinExistence type="predicted"/>
<evidence type="ECO:0000313" key="3">
    <source>
        <dbReference type="Proteomes" id="UP000310421"/>
    </source>
</evidence>
<dbReference type="EMBL" id="QZAN01000043">
    <property type="protein sequence ID" value="THW61907.1"/>
    <property type="molecule type" value="Genomic_DNA"/>
</dbReference>
<sequence>MLLNLTPPNRPHFHSSAQIEHCDRSKATLKLRRVTTGPVTVSEPSTETFTTETASSYFPSNDSALMHDNSIEQPSADAKDREAEIDRVYAAIRHHNLPQPDPKFFNSSHWIQKAATFASNQECATNIAEQHYWAARQVEVKAFSKRDFDSSSRDCINLVLSHWEDSLGIREQNSLKLSEIVFPANAIRDSEQTIESERSRLLAALQLLPHNPSEFDIGHWEREADLFAANELCAPRKQEQHYWRARSLQCRIFAAADSVHGDKLILFIDHKLSRWRKAFMESGQPDDLPELTRTNAKMREEAVEAAIDAESAHDQNPTKPSLARSLSAHSTHLDSDTSPTTSNAPSASQALDQLPMLSTSSPRGTKRSLDDEPGKAYSKEKHMERLSSLCEWVPSKRLMETVEKIYPEPGPSETGLTDPRICVYFQHYRWIFLNDYLFIGRWNICYIPQDVWYKRSTINGVLEGRFYLDSGDDAEPRVLDPLRLDKYFECVQHLLEPSSFESRVPFELYLQNLWCLVRAFPCTHAKPGRLPGEIFRRPGPWKYPMWALEHFLDLPEYAQTVDQRAVTLYLGDVTQDVARKVGFRLRRAPLTAPAVVDARHTEKPWVTRYFEEMSTTERAEIYLENTTMTGHQTRDREHNKFWSKVGKLASHDELASIKTHADTNFPNKF</sequence>
<accession>A0A4S8ZAG5</accession>
<evidence type="ECO:0000313" key="2">
    <source>
        <dbReference type="EMBL" id="THW61907.1"/>
    </source>
</evidence>
<organism evidence="2 3">
    <name type="scientific">Aureobasidium pullulans</name>
    <name type="common">Black yeast</name>
    <name type="synonym">Pullularia pullulans</name>
    <dbReference type="NCBI Taxonomy" id="5580"/>
    <lineage>
        <taxon>Eukaryota</taxon>
        <taxon>Fungi</taxon>
        <taxon>Dikarya</taxon>
        <taxon>Ascomycota</taxon>
        <taxon>Pezizomycotina</taxon>
        <taxon>Dothideomycetes</taxon>
        <taxon>Dothideomycetidae</taxon>
        <taxon>Dothideales</taxon>
        <taxon>Saccotheciaceae</taxon>
        <taxon>Aureobasidium</taxon>
    </lineage>
</organism>
<reference evidence="2 3" key="1">
    <citation type="submission" date="2018-10" db="EMBL/GenBank/DDBJ databases">
        <title>Fifty Aureobasidium pullulans genomes reveal a recombining polyextremotolerant generalist.</title>
        <authorList>
            <person name="Gostincar C."/>
            <person name="Turk M."/>
            <person name="Zajc J."/>
            <person name="Gunde-Cimerman N."/>
        </authorList>
    </citation>
    <scope>NUCLEOTIDE SEQUENCE [LARGE SCALE GENOMIC DNA]</scope>
    <source>
        <strain evidence="2 3">EXF-10751</strain>
    </source>
</reference>
<protein>
    <submittedName>
        <fullName evidence="2">Uncharacterized protein</fullName>
    </submittedName>
</protein>
<name>A0A4S8ZAG5_AURPU</name>
<feature type="compositionally biased region" description="Low complexity" evidence="1">
    <location>
        <begin position="336"/>
        <end position="348"/>
    </location>
</feature>
<evidence type="ECO:0000256" key="1">
    <source>
        <dbReference type="SAM" id="MobiDB-lite"/>
    </source>
</evidence>
<dbReference type="AlphaFoldDB" id="A0A4S8ZAG5"/>